<protein>
    <submittedName>
        <fullName evidence="1">Uncharacterized protein</fullName>
    </submittedName>
</protein>
<dbReference type="EMBL" id="AP022617">
    <property type="protein sequence ID" value="BBZ59656.1"/>
    <property type="molecule type" value="Genomic_DNA"/>
</dbReference>
<proteinExistence type="predicted"/>
<evidence type="ECO:0000313" key="2">
    <source>
        <dbReference type="Proteomes" id="UP000466039"/>
    </source>
</evidence>
<reference evidence="1 2" key="1">
    <citation type="journal article" date="2019" name="Emerg. Microbes Infect.">
        <title>Comprehensive subspecies identification of 175 nontuberculous mycobacteria species based on 7547 genomic profiles.</title>
        <authorList>
            <person name="Matsumoto Y."/>
            <person name="Kinjo T."/>
            <person name="Motooka D."/>
            <person name="Nabeya D."/>
            <person name="Jung N."/>
            <person name="Uechi K."/>
            <person name="Horii T."/>
            <person name="Iida T."/>
            <person name="Fujita J."/>
            <person name="Nakamura S."/>
        </authorList>
    </citation>
    <scope>NUCLEOTIDE SEQUENCE [LARGE SCALE GENOMIC DNA]</scope>
    <source>
        <strain evidence="1 2">JCM 15658</strain>
    </source>
</reference>
<evidence type="ECO:0000313" key="1">
    <source>
        <dbReference type="EMBL" id="BBZ59656.1"/>
    </source>
</evidence>
<sequence length="66" mass="6981">MRYTANTNVATIAFIPVFPQSHRAHATMRARPAVGAEGGGFGACWVTVAHDIDHGREVTAHAAVPI</sequence>
<dbReference type="Proteomes" id="UP000466039">
    <property type="component" value="Chromosome"/>
</dbReference>
<name>A0AAD1IW93_MYCMB</name>
<organism evidence="1 2">
    <name type="scientific">Mycolicibacterium monacense</name>
    <name type="common">Mycobacterium monacense</name>
    <dbReference type="NCBI Taxonomy" id="85693"/>
    <lineage>
        <taxon>Bacteria</taxon>
        <taxon>Bacillati</taxon>
        <taxon>Actinomycetota</taxon>
        <taxon>Actinomycetes</taxon>
        <taxon>Mycobacteriales</taxon>
        <taxon>Mycobacteriaceae</taxon>
        <taxon>Mycolicibacterium</taxon>
    </lineage>
</organism>
<gene>
    <name evidence="1" type="ORF">MMON_09570</name>
</gene>
<accession>A0AAD1IW93</accession>
<keyword evidence="2" id="KW-1185">Reference proteome</keyword>
<dbReference type="AlphaFoldDB" id="A0AAD1IW93"/>